<keyword evidence="4" id="KW-0489">Methyltransferase</keyword>
<name>A0A1I6RWN1_9EURY</name>
<feature type="compositionally biased region" description="Basic and acidic residues" evidence="2">
    <location>
        <begin position="146"/>
        <end position="156"/>
    </location>
</feature>
<keyword evidence="1" id="KW-0227">DNA damage</keyword>
<dbReference type="OrthoDB" id="372118at2157"/>
<feature type="domain" description="Methylated-DNA-[protein]-cysteine S-methyltransferase DNA binding" evidence="3">
    <location>
        <begin position="78"/>
        <end position="135"/>
    </location>
</feature>
<reference evidence="5" key="1">
    <citation type="submission" date="2016-10" db="EMBL/GenBank/DDBJ databases">
        <authorList>
            <person name="Varghese N."/>
            <person name="Submissions S."/>
        </authorList>
    </citation>
    <scope>NUCLEOTIDE SEQUENCE [LARGE SCALE GENOMIC DNA]</scope>
    <source>
        <strain evidence="5">DSM 22427</strain>
    </source>
</reference>
<dbReference type="Proteomes" id="UP000199199">
    <property type="component" value="Unassembled WGS sequence"/>
</dbReference>
<protein>
    <submittedName>
        <fullName evidence="4">Methylated-DNA-[protein]-cysteine S-methyltransferase</fullName>
    </submittedName>
</protein>
<evidence type="ECO:0000313" key="4">
    <source>
        <dbReference type="EMBL" id="SFS69086.1"/>
    </source>
</evidence>
<dbReference type="GO" id="GO:0032259">
    <property type="term" value="P:methylation"/>
    <property type="evidence" value="ECO:0007669"/>
    <property type="project" value="UniProtKB-KW"/>
</dbReference>
<dbReference type="EMBL" id="FOZS01000002">
    <property type="protein sequence ID" value="SFS69086.1"/>
    <property type="molecule type" value="Genomic_DNA"/>
</dbReference>
<dbReference type="Pfam" id="PF01035">
    <property type="entry name" value="DNA_binding_1"/>
    <property type="match status" value="1"/>
</dbReference>
<dbReference type="GO" id="GO:0006281">
    <property type="term" value="P:DNA repair"/>
    <property type="evidence" value="ECO:0007669"/>
    <property type="project" value="InterPro"/>
</dbReference>
<keyword evidence="4" id="KW-0808">Transferase</keyword>
<dbReference type="InterPro" id="IPR014048">
    <property type="entry name" value="MethylDNA_cys_MeTrfase_DNA-bd"/>
</dbReference>
<evidence type="ECO:0000256" key="1">
    <source>
        <dbReference type="ARBA" id="ARBA00022763"/>
    </source>
</evidence>
<dbReference type="RefSeq" id="WP_092904648.1">
    <property type="nucleotide sequence ID" value="NZ_FOZS01000002.1"/>
</dbReference>
<dbReference type="InterPro" id="IPR036388">
    <property type="entry name" value="WH-like_DNA-bd_sf"/>
</dbReference>
<dbReference type="SUPFAM" id="SSF46767">
    <property type="entry name" value="Methylated DNA-protein cysteine methyltransferase, C-terminal domain"/>
    <property type="match status" value="1"/>
</dbReference>
<evidence type="ECO:0000256" key="2">
    <source>
        <dbReference type="SAM" id="MobiDB-lite"/>
    </source>
</evidence>
<keyword evidence="5" id="KW-1185">Reference proteome</keyword>
<organism evidence="4 5">
    <name type="scientific">Halostagnicola kamekurae</name>
    <dbReference type="NCBI Taxonomy" id="619731"/>
    <lineage>
        <taxon>Archaea</taxon>
        <taxon>Methanobacteriati</taxon>
        <taxon>Methanobacteriota</taxon>
        <taxon>Stenosarchaea group</taxon>
        <taxon>Halobacteria</taxon>
        <taxon>Halobacteriales</taxon>
        <taxon>Natrialbaceae</taxon>
        <taxon>Halostagnicola</taxon>
    </lineage>
</organism>
<dbReference type="InterPro" id="IPR036217">
    <property type="entry name" value="MethylDNA_cys_MeTrfase_DNAb"/>
</dbReference>
<dbReference type="Gene3D" id="1.10.10.10">
    <property type="entry name" value="Winged helix-like DNA-binding domain superfamily/Winged helix DNA-binding domain"/>
    <property type="match status" value="1"/>
</dbReference>
<sequence length="156" mass="17194">MKDVTDAGIYARESPYLERFVQIGVASGRVLRVTFPSTPDEDAESDHPILEEIDAYLDGLEEPDFSDVTVALTVPTDQRTVLEQVETIPYGESIDVAGLARMTPDLDPEEQEDLTLVRTALAENPAPILIPDHRIRDGPSAAPPDVEQKLRSLENL</sequence>
<proteinExistence type="predicted"/>
<evidence type="ECO:0000259" key="3">
    <source>
        <dbReference type="Pfam" id="PF01035"/>
    </source>
</evidence>
<gene>
    <name evidence="4" type="ORF">SAMN04488556_2275</name>
</gene>
<accession>A0A1I6RWN1</accession>
<evidence type="ECO:0000313" key="5">
    <source>
        <dbReference type="Proteomes" id="UP000199199"/>
    </source>
</evidence>
<dbReference type="AlphaFoldDB" id="A0A1I6RWN1"/>
<dbReference type="GO" id="GO:0008168">
    <property type="term" value="F:methyltransferase activity"/>
    <property type="evidence" value="ECO:0007669"/>
    <property type="project" value="UniProtKB-KW"/>
</dbReference>
<feature type="region of interest" description="Disordered" evidence="2">
    <location>
        <begin position="128"/>
        <end position="156"/>
    </location>
</feature>